<dbReference type="Pfam" id="PF00067">
    <property type="entry name" value="p450"/>
    <property type="match status" value="1"/>
</dbReference>
<dbReference type="GO" id="GO:0005506">
    <property type="term" value="F:iron ion binding"/>
    <property type="evidence" value="ECO:0007669"/>
    <property type="project" value="InterPro"/>
</dbReference>
<dbReference type="PRINTS" id="PR00385">
    <property type="entry name" value="P450"/>
</dbReference>
<evidence type="ECO:0000256" key="5">
    <source>
        <dbReference type="ARBA" id="ARBA00022723"/>
    </source>
</evidence>
<keyword evidence="9 12" id="KW-0503">Monooxygenase</keyword>
<feature type="chain" id="PRO_5024467123" description="Cytochrome P450" evidence="13">
    <location>
        <begin position="24"/>
        <end position="434"/>
    </location>
</feature>
<evidence type="ECO:0000256" key="4">
    <source>
        <dbReference type="ARBA" id="ARBA00022692"/>
    </source>
</evidence>
<keyword evidence="10" id="KW-0472">Membrane</keyword>
<dbReference type="GO" id="GO:0016705">
    <property type="term" value="F:oxidoreductase activity, acting on paired donors, with incorporation or reduction of molecular oxygen"/>
    <property type="evidence" value="ECO:0007669"/>
    <property type="project" value="InterPro"/>
</dbReference>
<evidence type="ECO:0000313" key="14">
    <source>
        <dbReference type="EMBL" id="KAD4584944.1"/>
    </source>
</evidence>
<organism evidence="14 15">
    <name type="scientific">Mikania micrantha</name>
    <name type="common">bitter vine</name>
    <dbReference type="NCBI Taxonomy" id="192012"/>
    <lineage>
        <taxon>Eukaryota</taxon>
        <taxon>Viridiplantae</taxon>
        <taxon>Streptophyta</taxon>
        <taxon>Embryophyta</taxon>
        <taxon>Tracheophyta</taxon>
        <taxon>Spermatophyta</taxon>
        <taxon>Magnoliopsida</taxon>
        <taxon>eudicotyledons</taxon>
        <taxon>Gunneridae</taxon>
        <taxon>Pentapetalae</taxon>
        <taxon>asterids</taxon>
        <taxon>campanulids</taxon>
        <taxon>Asterales</taxon>
        <taxon>Asteraceae</taxon>
        <taxon>Asteroideae</taxon>
        <taxon>Heliantheae alliance</taxon>
        <taxon>Eupatorieae</taxon>
        <taxon>Mikania</taxon>
    </lineage>
</organism>
<comment type="cofactor">
    <cofactor evidence="11">
        <name>heme</name>
        <dbReference type="ChEBI" id="CHEBI:30413"/>
    </cofactor>
</comment>
<dbReference type="EMBL" id="SZYD01000012">
    <property type="protein sequence ID" value="KAD4584944.1"/>
    <property type="molecule type" value="Genomic_DNA"/>
</dbReference>
<dbReference type="InterPro" id="IPR001128">
    <property type="entry name" value="Cyt_P450"/>
</dbReference>
<gene>
    <name evidence="14" type="ORF">E3N88_22545</name>
</gene>
<dbReference type="PANTHER" id="PTHR47955:SF9">
    <property type="entry name" value="PREMNASPIRODIENE OXYGENASE-LIKE"/>
    <property type="match status" value="1"/>
</dbReference>
<evidence type="ECO:0000256" key="7">
    <source>
        <dbReference type="ARBA" id="ARBA00023002"/>
    </source>
</evidence>
<accession>A0A5N6NB07</accession>
<reference evidence="14 15" key="1">
    <citation type="submission" date="2019-05" db="EMBL/GenBank/DDBJ databases">
        <title>Mikania micrantha, genome provides insights into the molecular mechanism of rapid growth.</title>
        <authorList>
            <person name="Liu B."/>
        </authorList>
    </citation>
    <scope>NUCLEOTIDE SEQUENCE [LARGE SCALE GENOMIC DNA]</scope>
    <source>
        <strain evidence="14">NLD-2019</strain>
        <tissue evidence="14">Leaf</tissue>
    </source>
</reference>
<evidence type="ECO:0000256" key="8">
    <source>
        <dbReference type="ARBA" id="ARBA00023004"/>
    </source>
</evidence>
<evidence type="ECO:0000256" key="9">
    <source>
        <dbReference type="ARBA" id="ARBA00023033"/>
    </source>
</evidence>
<keyword evidence="6" id="KW-1133">Transmembrane helix</keyword>
<evidence type="ECO:0008006" key="16">
    <source>
        <dbReference type="Google" id="ProtNLM"/>
    </source>
</evidence>
<evidence type="ECO:0000256" key="11">
    <source>
        <dbReference type="PIRSR" id="PIRSR602401-1"/>
    </source>
</evidence>
<keyword evidence="8 11" id="KW-0408">Iron</keyword>
<feature type="signal peptide" evidence="13">
    <location>
        <begin position="1"/>
        <end position="23"/>
    </location>
</feature>
<evidence type="ECO:0000256" key="6">
    <source>
        <dbReference type="ARBA" id="ARBA00022989"/>
    </source>
</evidence>
<dbReference type="GO" id="GO:0004497">
    <property type="term" value="F:monooxygenase activity"/>
    <property type="evidence" value="ECO:0007669"/>
    <property type="project" value="UniProtKB-KW"/>
</dbReference>
<dbReference type="GO" id="GO:0020037">
    <property type="term" value="F:heme binding"/>
    <property type="evidence" value="ECO:0007669"/>
    <property type="project" value="InterPro"/>
</dbReference>
<dbReference type="SUPFAM" id="SSF48264">
    <property type="entry name" value="Cytochrome P450"/>
    <property type="match status" value="1"/>
</dbReference>
<feature type="binding site" description="axial binding residue" evidence="11">
    <location>
        <position position="374"/>
    </location>
    <ligand>
        <name>heme</name>
        <dbReference type="ChEBI" id="CHEBI:30413"/>
    </ligand>
    <ligandPart>
        <name>Fe</name>
        <dbReference type="ChEBI" id="CHEBI:18248"/>
    </ligandPart>
</feature>
<keyword evidence="7 12" id="KW-0560">Oxidoreductase</keyword>
<dbReference type="AlphaFoldDB" id="A0A5N6NB07"/>
<protein>
    <recommendedName>
        <fullName evidence="16">Cytochrome P450</fullName>
    </recommendedName>
</protein>
<dbReference type="PANTHER" id="PTHR47955">
    <property type="entry name" value="CYTOCHROME P450 FAMILY 71 PROTEIN"/>
    <property type="match status" value="1"/>
</dbReference>
<evidence type="ECO:0000256" key="2">
    <source>
        <dbReference type="ARBA" id="ARBA00010617"/>
    </source>
</evidence>
<dbReference type="GO" id="GO:0051762">
    <property type="term" value="P:sesquiterpene biosynthetic process"/>
    <property type="evidence" value="ECO:0007669"/>
    <property type="project" value="UniProtKB-ARBA"/>
</dbReference>
<dbReference type="PROSITE" id="PS00086">
    <property type="entry name" value="CYTOCHROME_P450"/>
    <property type="match status" value="1"/>
</dbReference>
<dbReference type="Gene3D" id="1.10.630.10">
    <property type="entry name" value="Cytochrome P450"/>
    <property type="match status" value="2"/>
</dbReference>
<evidence type="ECO:0000256" key="12">
    <source>
        <dbReference type="RuleBase" id="RU000461"/>
    </source>
</evidence>
<keyword evidence="15" id="KW-1185">Reference proteome</keyword>
<evidence type="ECO:0000313" key="15">
    <source>
        <dbReference type="Proteomes" id="UP000326396"/>
    </source>
</evidence>
<name>A0A5N6NB07_9ASTR</name>
<evidence type="ECO:0000256" key="10">
    <source>
        <dbReference type="ARBA" id="ARBA00023136"/>
    </source>
</evidence>
<dbReference type="CDD" id="cd11072">
    <property type="entry name" value="CYP71-like"/>
    <property type="match status" value="1"/>
</dbReference>
<dbReference type="PRINTS" id="PR00463">
    <property type="entry name" value="EP450I"/>
</dbReference>
<proteinExistence type="inferred from homology"/>
<dbReference type="InterPro" id="IPR002401">
    <property type="entry name" value="Cyt_P450_E_grp-I"/>
</dbReference>
<comment type="subcellular location">
    <subcellularLocation>
        <location evidence="1">Membrane</location>
    </subcellularLocation>
</comment>
<sequence>MEIPYSYLVLLLPVLYLLTKLTATKPKPPNLPPQPWKLPFIGHLHHLSGSLPHQALANLAQKLGPIIHLQLGEIKAVVISSPDLAKQIMKTDDLSFATRPKLLCAEIVGYNYIDIAFAPYGDYWRQMRKLSILELLSAKRVESFESVRDEESWNVVEATMKESPRPVNVTEKIFTMMNVISFRVSVGSRCKNQAKLLELIEQILSAAGGFDVADLYPSFKLLHLVSGLRKKLMKIHHDVDEMFEGIISDHLDRRAAGETDHGDLLDVMLRLKDEGGLQFPITNDNIKAILLETLRLHPPLPLLLPRECRNTCEVDGYDIPVNTKVIINCWKIGRDPKCWTDPESFIPERFSESSIDYKGTSFELIPFGAGRRMCPGMTLGMANVELPLARLLYHFNWELPSGVKVEDLDRTETFGVSLKRRDSLVLVPSVYNID</sequence>
<comment type="caution">
    <text evidence="14">The sequence shown here is derived from an EMBL/GenBank/DDBJ whole genome shotgun (WGS) entry which is preliminary data.</text>
</comment>
<evidence type="ECO:0000256" key="13">
    <source>
        <dbReference type="SAM" id="SignalP"/>
    </source>
</evidence>
<comment type="similarity">
    <text evidence="2 12">Belongs to the cytochrome P450 family.</text>
</comment>
<dbReference type="InterPro" id="IPR017972">
    <property type="entry name" value="Cyt_P450_CS"/>
</dbReference>
<dbReference type="InterPro" id="IPR036396">
    <property type="entry name" value="Cyt_P450_sf"/>
</dbReference>
<keyword evidence="4" id="KW-0812">Transmembrane</keyword>
<keyword evidence="13" id="KW-0732">Signal</keyword>
<keyword evidence="3 11" id="KW-0349">Heme</keyword>
<keyword evidence="5 11" id="KW-0479">Metal-binding</keyword>
<dbReference type="GO" id="GO:0016020">
    <property type="term" value="C:membrane"/>
    <property type="evidence" value="ECO:0007669"/>
    <property type="project" value="UniProtKB-SubCell"/>
</dbReference>
<dbReference type="Proteomes" id="UP000326396">
    <property type="component" value="Linkage Group LG2"/>
</dbReference>
<evidence type="ECO:0000256" key="1">
    <source>
        <dbReference type="ARBA" id="ARBA00004370"/>
    </source>
</evidence>
<dbReference type="OrthoDB" id="2789670at2759"/>
<evidence type="ECO:0000256" key="3">
    <source>
        <dbReference type="ARBA" id="ARBA00022617"/>
    </source>
</evidence>